<dbReference type="PROSITE" id="PS51144">
    <property type="entry name" value="ALPHA_CA_2"/>
    <property type="match status" value="1"/>
</dbReference>
<comment type="cofactor">
    <cofactor evidence="4">
        <name>Zn(2+)</name>
        <dbReference type="ChEBI" id="CHEBI:29105"/>
    </cofactor>
</comment>
<accession>W5JEJ7</accession>
<keyword evidence="3 4" id="KW-0862">Zinc</keyword>
<evidence type="ECO:0000256" key="1">
    <source>
        <dbReference type="ARBA" id="ARBA00010718"/>
    </source>
</evidence>
<dbReference type="Proteomes" id="UP000000673">
    <property type="component" value="Unassembled WGS sequence"/>
</dbReference>
<dbReference type="GO" id="GO:0005737">
    <property type="term" value="C:cytoplasm"/>
    <property type="evidence" value="ECO:0007669"/>
    <property type="project" value="TreeGrafter"/>
</dbReference>
<dbReference type="InterPro" id="IPR018338">
    <property type="entry name" value="Carbonic_anhydrase_a-class_CS"/>
</dbReference>
<dbReference type="eggNOG" id="KOG0382">
    <property type="taxonomic scope" value="Eukaryota"/>
</dbReference>
<dbReference type="PANTHER" id="PTHR18952:SF124">
    <property type="entry name" value="CARBONIC ANHYDRASE 7"/>
    <property type="match status" value="1"/>
</dbReference>
<evidence type="ECO:0000256" key="2">
    <source>
        <dbReference type="ARBA" id="ARBA00022723"/>
    </source>
</evidence>
<dbReference type="VEuPathDB" id="VectorBase:ADAR2_005257"/>
<gene>
    <name evidence="7" type="ORF">AND_006561</name>
</gene>
<keyword evidence="2 4" id="KW-0479">Metal-binding</keyword>
<comment type="catalytic activity">
    <reaction evidence="4">
        <text>hydrogencarbonate + H(+) = CO2 + H2O</text>
        <dbReference type="Rhea" id="RHEA:10748"/>
        <dbReference type="ChEBI" id="CHEBI:15377"/>
        <dbReference type="ChEBI" id="CHEBI:15378"/>
        <dbReference type="ChEBI" id="CHEBI:16526"/>
        <dbReference type="ChEBI" id="CHEBI:17544"/>
        <dbReference type="EC" id="4.2.1.1"/>
    </reaction>
</comment>
<keyword evidence="9" id="KW-1185">Reference proteome</keyword>
<dbReference type="SUPFAM" id="SSF51069">
    <property type="entry name" value="Carbonic anhydrase"/>
    <property type="match status" value="1"/>
</dbReference>
<reference evidence="7 9" key="1">
    <citation type="journal article" date="2010" name="BMC Genomics">
        <title>Combination of measures distinguishes pre-miRNAs from other stem-loops in the genome of the newly sequenced Anopheles darlingi.</title>
        <authorList>
            <person name="Mendes N.D."/>
            <person name="Freitas A.T."/>
            <person name="Vasconcelos A.T."/>
            <person name="Sagot M.F."/>
        </authorList>
    </citation>
    <scope>NUCLEOTIDE SEQUENCE</scope>
</reference>
<dbReference type="Pfam" id="PF00194">
    <property type="entry name" value="Carb_anhydrase"/>
    <property type="match status" value="1"/>
</dbReference>
<dbReference type="PANTHER" id="PTHR18952">
    <property type="entry name" value="CARBONIC ANHYDRASE"/>
    <property type="match status" value="1"/>
</dbReference>
<dbReference type="AlphaFoldDB" id="W5JEJ7"/>
<dbReference type="HOGENOM" id="CLU_039326_2_3_1"/>
<dbReference type="VEuPathDB" id="VectorBase:ADAC006561"/>
<dbReference type="InterPro" id="IPR023561">
    <property type="entry name" value="Carbonic_anhydrase_a-class"/>
</dbReference>
<evidence type="ECO:0000313" key="7">
    <source>
        <dbReference type="EMBL" id="ETN61768.1"/>
    </source>
</evidence>
<dbReference type="PROSITE" id="PS00162">
    <property type="entry name" value="ALPHA_CA_1"/>
    <property type="match status" value="1"/>
</dbReference>
<evidence type="ECO:0000259" key="6">
    <source>
        <dbReference type="PROSITE" id="PS51144"/>
    </source>
</evidence>
<feature type="domain" description="Alpha-carbonic anhydrase" evidence="6">
    <location>
        <begin position="147"/>
        <end position="408"/>
    </location>
</feature>
<dbReference type="EC" id="4.2.1.1" evidence="4"/>
<proteinExistence type="inferred from homology"/>
<keyword evidence="4" id="KW-0456">Lyase</keyword>
<evidence type="ECO:0000256" key="4">
    <source>
        <dbReference type="RuleBase" id="RU367011"/>
    </source>
</evidence>
<evidence type="ECO:0000313" key="9">
    <source>
        <dbReference type="Proteomes" id="UP000000673"/>
    </source>
</evidence>
<protein>
    <recommendedName>
        <fullName evidence="4">Carbonic anhydrase</fullName>
        <ecNumber evidence="4">4.2.1.1</ecNumber>
    </recommendedName>
</protein>
<reference evidence="7" key="2">
    <citation type="submission" date="2010-05" db="EMBL/GenBank/DDBJ databases">
        <authorList>
            <person name="Almeida L.G."/>
            <person name="Nicolas M.F."/>
            <person name="Souza R.C."/>
            <person name="Vasconcelos A.T.R."/>
        </authorList>
    </citation>
    <scope>NUCLEOTIDE SEQUENCE</scope>
</reference>
<dbReference type="SMART" id="SM01057">
    <property type="entry name" value="Carb_anhydrase"/>
    <property type="match status" value="1"/>
</dbReference>
<dbReference type="OMA" id="WIVATKP"/>
<dbReference type="Gene3D" id="3.10.200.10">
    <property type="entry name" value="Alpha carbonic anhydrase"/>
    <property type="match status" value="1"/>
</dbReference>
<dbReference type="EnsemblMetazoa" id="ADAC006561-RA">
    <property type="protein sequence ID" value="ADAC006561-PA"/>
    <property type="gene ID" value="ADAC006561"/>
</dbReference>
<sequence length="408" mass="46425">MSISVQLADRWASAGQSYVSFQPVEKCSNGAAAAAAAAATAQPPSYYNEKSEQMQLFKWPGQLVLFNFLMFMSWRSCRGLNVPDYSSRYQRDPQTVISKNDANRNPDFYFPPDPEADLAESSPEEVPLLRQKYRPATSTTPKPAAAATISYNPKDKNGPSNWYRIDARCGGRYQSPILLNTSSALVVNRKRPLRLAGQTNLPDSIRLQNDGHSAKFTYNWGNVERPVLSGGPLKTKYVFEQFHFHWGSNSSVGSEHVLDQRRYPLEIHLVFYNGLYGSFQEASGQVDGIAVVGLFYEIYKHSANEQLNTWTFFLYNVVQPNSEYTISFIDTFPLYEIIGDIEWPYFSYEGSLTTPPCLETVTWIVATKPLLVTEKEMNQFRRLRSTTGLLVNNYRPVQKLNNRRVFLY</sequence>
<comment type="similarity">
    <text evidence="1 4">Belongs to the alpha-carbonic anhydrase family.</text>
</comment>
<comment type="function">
    <text evidence="4">Reversible hydration of carbon dioxide.</text>
</comment>
<dbReference type="InterPro" id="IPR036398">
    <property type="entry name" value="CA_dom_sf"/>
</dbReference>
<dbReference type="InterPro" id="IPR001148">
    <property type="entry name" value="CA_dom"/>
</dbReference>
<dbReference type="GO" id="GO:0004089">
    <property type="term" value="F:carbonate dehydratase activity"/>
    <property type="evidence" value="ECO:0007669"/>
    <property type="project" value="UniProtKB-UniRule"/>
</dbReference>
<evidence type="ECO:0000256" key="3">
    <source>
        <dbReference type="ARBA" id="ARBA00022833"/>
    </source>
</evidence>
<reference evidence="8" key="4">
    <citation type="submission" date="2015-06" db="UniProtKB">
        <authorList>
            <consortium name="EnsemblMetazoa"/>
        </authorList>
    </citation>
    <scope>IDENTIFICATION</scope>
</reference>
<reference evidence="7" key="3">
    <citation type="journal article" date="2013" name="Nucleic Acids Res.">
        <title>The genome of Anopheles darlingi, the main neotropical malaria vector.</title>
        <authorList>
            <person name="Marinotti O."/>
            <person name="Cerqueira G.C."/>
            <person name="de Almeida L.G."/>
            <person name="Ferro M.I."/>
            <person name="Loreto E.L."/>
            <person name="Zaha A."/>
            <person name="Teixeira S.M."/>
            <person name="Wespiser A.R."/>
            <person name="Almeida E Silva A."/>
            <person name="Schlindwein A.D."/>
            <person name="Pacheco A.C."/>
            <person name="Silva A.L."/>
            <person name="Graveley B.R."/>
            <person name="Walenz B.P."/>
            <person name="Lima Bde A."/>
            <person name="Ribeiro C.A."/>
            <person name="Nunes-Silva C.G."/>
            <person name="de Carvalho C.R."/>
            <person name="Soares C.M."/>
            <person name="de Menezes C.B."/>
            <person name="Matiolli C."/>
            <person name="Caffrey D."/>
            <person name="Araujo D.A."/>
            <person name="de Oliveira D.M."/>
            <person name="Golenbock D."/>
            <person name="Grisard E.C."/>
            <person name="Fantinatti-Garboggini F."/>
            <person name="de Carvalho F.M."/>
            <person name="Barcellos F.G."/>
            <person name="Prosdocimi F."/>
            <person name="May G."/>
            <person name="Azevedo Junior G.M."/>
            <person name="Guimaraes G.M."/>
            <person name="Goldman G.H."/>
            <person name="Padilha I.Q."/>
            <person name="Batista Jda S."/>
            <person name="Ferro J.A."/>
            <person name="Ribeiro J.M."/>
            <person name="Fietto J.L."/>
            <person name="Dabbas K.M."/>
            <person name="Cerdeira L."/>
            <person name="Agnez-Lima L.F."/>
            <person name="Brocchi M."/>
            <person name="de Carvalho M.O."/>
            <person name="Teixeira Mde M."/>
            <person name="Diniz Maia Mde M."/>
            <person name="Goldman M.H."/>
            <person name="Cruz Schneider M.P."/>
            <person name="Felipe M.S."/>
            <person name="Hungria M."/>
            <person name="Nicolas M.F."/>
            <person name="Pereira M."/>
            <person name="Montes M.A."/>
            <person name="Cantao M.E."/>
            <person name="Vincentz M."/>
            <person name="Rafael M.S."/>
            <person name="Silverman N."/>
            <person name="Stoco P.H."/>
            <person name="Souza R.C."/>
            <person name="Vicentini R."/>
            <person name="Gazzinelli R.T."/>
            <person name="Neves Rde O."/>
            <person name="Silva R."/>
            <person name="Astolfi-Filho S."/>
            <person name="Maciel T.E."/>
            <person name="Urmenyi T.P."/>
            <person name="Tadei W.P."/>
            <person name="Camargo E.P."/>
            <person name="de Vasconcelos A.T."/>
        </authorList>
    </citation>
    <scope>NUCLEOTIDE SEQUENCE</scope>
</reference>
<evidence type="ECO:0000313" key="8">
    <source>
        <dbReference type="EnsemblMetazoa" id="ADAC006561-PA"/>
    </source>
</evidence>
<evidence type="ECO:0000256" key="5">
    <source>
        <dbReference type="SAM" id="MobiDB-lite"/>
    </source>
</evidence>
<organism evidence="7">
    <name type="scientific">Anopheles darlingi</name>
    <name type="common">Mosquito</name>
    <dbReference type="NCBI Taxonomy" id="43151"/>
    <lineage>
        <taxon>Eukaryota</taxon>
        <taxon>Metazoa</taxon>
        <taxon>Ecdysozoa</taxon>
        <taxon>Arthropoda</taxon>
        <taxon>Hexapoda</taxon>
        <taxon>Insecta</taxon>
        <taxon>Pterygota</taxon>
        <taxon>Neoptera</taxon>
        <taxon>Endopterygota</taxon>
        <taxon>Diptera</taxon>
        <taxon>Nematocera</taxon>
        <taxon>Culicoidea</taxon>
        <taxon>Culicidae</taxon>
        <taxon>Anophelinae</taxon>
        <taxon>Anopheles</taxon>
    </lineage>
</organism>
<feature type="region of interest" description="Disordered" evidence="5">
    <location>
        <begin position="92"/>
        <end position="121"/>
    </location>
</feature>
<dbReference type="CDD" id="cd00326">
    <property type="entry name" value="alpha_CA"/>
    <property type="match status" value="1"/>
</dbReference>
<dbReference type="STRING" id="43151.W5JEJ7"/>
<dbReference type="GO" id="GO:0008270">
    <property type="term" value="F:zinc ion binding"/>
    <property type="evidence" value="ECO:0007669"/>
    <property type="project" value="UniProtKB-UniRule"/>
</dbReference>
<name>W5JEJ7_ANODA</name>
<dbReference type="EMBL" id="ADMH02001618">
    <property type="protein sequence ID" value="ETN61768.1"/>
    <property type="molecule type" value="Genomic_DNA"/>
</dbReference>